<dbReference type="EMBL" id="JACCCO010000001">
    <property type="protein sequence ID" value="NYF38324.1"/>
    <property type="molecule type" value="Genomic_DNA"/>
</dbReference>
<keyword evidence="3" id="KW-0223">Dioxygenase</keyword>
<feature type="region of interest" description="Disordered" evidence="1">
    <location>
        <begin position="67"/>
        <end position="89"/>
    </location>
</feature>
<keyword evidence="4" id="KW-1185">Reference proteome</keyword>
<keyword evidence="3" id="KW-0456">Lyase</keyword>
<name>A0A852UT94_9ACTN</name>
<dbReference type="GO" id="GO:0051213">
    <property type="term" value="F:dioxygenase activity"/>
    <property type="evidence" value="ECO:0007669"/>
    <property type="project" value="UniProtKB-KW"/>
</dbReference>
<dbReference type="Proteomes" id="UP000576393">
    <property type="component" value="Unassembled WGS sequence"/>
</dbReference>
<comment type="caution">
    <text evidence="3">The sequence shown here is derived from an EMBL/GenBank/DDBJ whole genome shotgun (WGS) entry which is preliminary data.</text>
</comment>
<dbReference type="SUPFAM" id="SSF54593">
    <property type="entry name" value="Glyoxalase/Bleomycin resistance protein/Dihydroxybiphenyl dioxygenase"/>
    <property type="match status" value="1"/>
</dbReference>
<proteinExistence type="predicted"/>
<protein>
    <submittedName>
        <fullName evidence="3">Catechol 2,3-dioxygenase-like lactoylglutathione lyase family enzyme</fullName>
    </submittedName>
</protein>
<dbReference type="Pfam" id="PF00903">
    <property type="entry name" value="Glyoxalase"/>
    <property type="match status" value="1"/>
</dbReference>
<evidence type="ECO:0000256" key="1">
    <source>
        <dbReference type="SAM" id="MobiDB-lite"/>
    </source>
</evidence>
<dbReference type="Gene3D" id="3.10.180.10">
    <property type="entry name" value="2,3-Dihydroxybiphenyl 1,2-Dioxygenase, domain 1"/>
    <property type="match status" value="1"/>
</dbReference>
<dbReference type="GO" id="GO:0016829">
    <property type="term" value="F:lyase activity"/>
    <property type="evidence" value="ECO:0007669"/>
    <property type="project" value="UniProtKB-KW"/>
</dbReference>
<accession>A0A852UT94</accession>
<reference evidence="3 4" key="1">
    <citation type="submission" date="2020-07" db="EMBL/GenBank/DDBJ databases">
        <title>Sequencing the genomes of 1000 actinobacteria strains.</title>
        <authorList>
            <person name="Klenk H.-P."/>
        </authorList>
    </citation>
    <scope>NUCLEOTIDE SEQUENCE [LARGE SCALE GENOMIC DNA]</scope>
    <source>
        <strain evidence="3 4">DSM 45763</strain>
    </source>
</reference>
<evidence type="ECO:0000259" key="2">
    <source>
        <dbReference type="Pfam" id="PF00903"/>
    </source>
</evidence>
<organism evidence="3 4">
    <name type="scientific">Streptosporangium sandarakinum</name>
    <dbReference type="NCBI Taxonomy" id="1260955"/>
    <lineage>
        <taxon>Bacteria</taxon>
        <taxon>Bacillati</taxon>
        <taxon>Actinomycetota</taxon>
        <taxon>Actinomycetes</taxon>
        <taxon>Streptosporangiales</taxon>
        <taxon>Streptosporangiaceae</taxon>
        <taxon>Streptosporangium</taxon>
    </lineage>
</organism>
<dbReference type="InterPro" id="IPR029068">
    <property type="entry name" value="Glyas_Bleomycin-R_OHBP_Dase"/>
</dbReference>
<keyword evidence="3" id="KW-0560">Oxidoreductase</keyword>
<dbReference type="InterPro" id="IPR004360">
    <property type="entry name" value="Glyas_Fos-R_dOase_dom"/>
</dbReference>
<dbReference type="AlphaFoldDB" id="A0A852UT94"/>
<feature type="domain" description="Glyoxalase/fosfomycin resistance/dioxygenase" evidence="2">
    <location>
        <begin position="68"/>
        <end position="151"/>
    </location>
</feature>
<gene>
    <name evidence="3" type="ORF">HDA43_000483</name>
</gene>
<evidence type="ECO:0000313" key="3">
    <source>
        <dbReference type="EMBL" id="NYF38324.1"/>
    </source>
</evidence>
<sequence>MMDVFHPRLLVGRFAECFRLYDAVLPALCGATLARGSAAGPYAGWDVEGEGVLALFDRAMMAGVVDAGGSSPDDTSPAGAGLLSDGRGSGVPPYGGGRVMLVSRVEDVGAAADLYVRYGARLVAPPADRPGWGPGLRTAHVCDPEGNLVELQAY</sequence>
<evidence type="ECO:0000313" key="4">
    <source>
        <dbReference type="Proteomes" id="UP000576393"/>
    </source>
</evidence>